<dbReference type="Proteomes" id="UP000007934">
    <property type="component" value="Chromosome"/>
</dbReference>
<dbReference type="AlphaFoldDB" id="E7AD46"/>
<evidence type="ECO:0000259" key="5">
    <source>
        <dbReference type="PROSITE" id="PS51007"/>
    </source>
</evidence>
<dbReference type="KEGG" id="hfe:HFELIS_02270"/>
<dbReference type="GO" id="GO:0009055">
    <property type="term" value="F:electron transfer activity"/>
    <property type="evidence" value="ECO:0007669"/>
    <property type="project" value="InterPro"/>
</dbReference>
<keyword evidence="2 4" id="KW-0479">Metal-binding</keyword>
<dbReference type="InterPro" id="IPR036909">
    <property type="entry name" value="Cyt_c-like_dom_sf"/>
</dbReference>
<evidence type="ECO:0000256" key="1">
    <source>
        <dbReference type="ARBA" id="ARBA00022617"/>
    </source>
</evidence>
<dbReference type="GO" id="GO:0020037">
    <property type="term" value="F:heme binding"/>
    <property type="evidence" value="ECO:0007669"/>
    <property type="project" value="InterPro"/>
</dbReference>
<dbReference type="Pfam" id="PF13442">
    <property type="entry name" value="Cytochrome_CBB3"/>
    <property type="match status" value="1"/>
</dbReference>
<dbReference type="GeneID" id="36134012"/>
<evidence type="ECO:0000256" key="2">
    <source>
        <dbReference type="ARBA" id="ARBA00022723"/>
    </source>
</evidence>
<keyword evidence="7" id="KW-1185">Reference proteome</keyword>
<dbReference type="HOGENOM" id="CLU_145217_0_0_7"/>
<organism evidence="6 7">
    <name type="scientific">Helicobacter felis (strain ATCC 49179 / CCUG 28539 / NCTC 12436 / CS1)</name>
    <dbReference type="NCBI Taxonomy" id="936155"/>
    <lineage>
        <taxon>Bacteria</taxon>
        <taxon>Pseudomonadati</taxon>
        <taxon>Campylobacterota</taxon>
        <taxon>Epsilonproteobacteria</taxon>
        <taxon>Campylobacterales</taxon>
        <taxon>Helicobacteraceae</taxon>
        <taxon>Helicobacter</taxon>
    </lineage>
</organism>
<dbReference type="PROSITE" id="PS51007">
    <property type="entry name" value="CYTC"/>
    <property type="match status" value="1"/>
</dbReference>
<dbReference type="RefSeq" id="WP_013468683.1">
    <property type="nucleotide sequence ID" value="NC_014810.2"/>
</dbReference>
<dbReference type="SUPFAM" id="SSF46626">
    <property type="entry name" value="Cytochrome c"/>
    <property type="match status" value="1"/>
</dbReference>
<dbReference type="EMBL" id="FQ670179">
    <property type="protein sequence ID" value="CBY82311.1"/>
    <property type="molecule type" value="Genomic_DNA"/>
</dbReference>
<dbReference type="STRING" id="936155.HFELIS_02270"/>
<dbReference type="eggNOG" id="COG2010">
    <property type="taxonomic scope" value="Bacteria"/>
</dbReference>
<proteinExistence type="predicted"/>
<evidence type="ECO:0000256" key="4">
    <source>
        <dbReference type="PROSITE-ProRule" id="PRU00433"/>
    </source>
</evidence>
<keyword evidence="1 4" id="KW-0349">Heme</keyword>
<dbReference type="GO" id="GO:0046872">
    <property type="term" value="F:metal ion binding"/>
    <property type="evidence" value="ECO:0007669"/>
    <property type="project" value="UniProtKB-KW"/>
</dbReference>
<accession>E7AD46</accession>
<evidence type="ECO:0000256" key="3">
    <source>
        <dbReference type="ARBA" id="ARBA00023004"/>
    </source>
</evidence>
<name>E7AD46_HELFC</name>
<reference evidence="6 7" key="1">
    <citation type="journal article" date="2011" name="Genome Biol. Evol.">
        <title>Comparative whole genome sequence analysis of the carcinogenic bacterial model pathogen Helicobacter felis.</title>
        <authorList>
            <person name="Arnold I.C."/>
            <person name="Zigova Z."/>
            <person name="Holden M."/>
            <person name="Lawley T.D."/>
            <person name="Rad R."/>
            <person name="Dougan G."/>
            <person name="Falkow S."/>
            <person name="Bentley S.D."/>
            <person name="Muller A."/>
        </authorList>
    </citation>
    <scope>NUCLEOTIDE SEQUENCE [LARGE SCALE GENOMIC DNA]</scope>
    <source>
        <strain evidence="7">ATCC 49179 / CCUG 28539 / NCTC 12436 / CS1</strain>
    </source>
</reference>
<dbReference type="OrthoDB" id="5328547at2"/>
<gene>
    <name evidence="6" type="ordered locus">Hfelis_02270</name>
</gene>
<keyword evidence="3 4" id="KW-0408">Iron</keyword>
<sequence length="122" mass="14256">MRRLVVMGLCLGLLEAQALKVKVKEESFITILEYGKELYKNPRDISCARCHGPLGEEKIITHYTQHGKERIFKAPPIYDLSFERFKNALERGKSIMPRYNLTLDEIKAIYYYITSIRSNKQN</sequence>
<dbReference type="Gene3D" id="1.10.760.10">
    <property type="entry name" value="Cytochrome c-like domain"/>
    <property type="match status" value="1"/>
</dbReference>
<evidence type="ECO:0000313" key="6">
    <source>
        <dbReference type="EMBL" id="CBY82311.1"/>
    </source>
</evidence>
<evidence type="ECO:0000313" key="7">
    <source>
        <dbReference type="Proteomes" id="UP000007934"/>
    </source>
</evidence>
<feature type="domain" description="Cytochrome c" evidence="5">
    <location>
        <begin position="30"/>
        <end position="117"/>
    </location>
</feature>
<protein>
    <submittedName>
        <fullName evidence="6">Periplasmic protein</fullName>
    </submittedName>
</protein>
<dbReference type="InterPro" id="IPR009056">
    <property type="entry name" value="Cyt_c-like_dom"/>
</dbReference>